<organism evidence="1">
    <name type="scientific">Anguilla anguilla</name>
    <name type="common">European freshwater eel</name>
    <name type="synonym">Muraena anguilla</name>
    <dbReference type="NCBI Taxonomy" id="7936"/>
    <lineage>
        <taxon>Eukaryota</taxon>
        <taxon>Metazoa</taxon>
        <taxon>Chordata</taxon>
        <taxon>Craniata</taxon>
        <taxon>Vertebrata</taxon>
        <taxon>Euteleostomi</taxon>
        <taxon>Actinopterygii</taxon>
        <taxon>Neopterygii</taxon>
        <taxon>Teleostei</taxon>
        <taxon>Anguilliformes</taxon>
        <taxon>Anguillidae</taxon>
        <taxon>Anguilla</taxon>
    </lineage>
</organism>
<sequence length="45" mass="5089">MIHSHILSTSFFSVDWLQTSHAQTHGIDFINYSCFSSNALCKEAL</sequence>
<dbReference type="EMBL" id="GBXM01104565">
    <property type="protein sequence ID" value="JAH04012.1"/>
    <property type="molecule type" value="Transcribed_RNA"/>
</dbReference>
<name>A0A0E9PI91_ANGAN</name>
<evidence type="ECO:0000313" key="1">
    <source>
        <dbReference type="EMBL" id="JAH04012.1"/>
    </source>
</evidence>
<reference evidence="1" key="1">
    <citation type="submission" date="2014-11" db="EMBL/GenBank/DDBJ databases">
        <authorList>
            <person name="Amaro Gonzalez C."/>
        </authorList>
    </citation>
    <scope>NUCLEOTIDE SEQUENCE</scope>
</reference>
<protein>
    <submittedName>
        <fullName evidence="1">Uncharacterized protein</fullName>
    </submittedName>
</protein>
<reference evidence="1" key="2">
    <citation type="journal article" date="2015" name="Fish Shellfish Immunol.">
        <title>Early steps in the European eel (Anguilla anguilla)-Vibrio vulnificus interaction in the gills: Role of the RtxA13 toxin.</title>
        <authorList>
            <person name="Callol A."/>
            <person name="Pajuelo D."/>
            <person name="Ebbesson L."/>
            <person name="Teles M."/>
            <person name="MacKenzie S."/>
            <person name="Amaro C."/>
        </authorList>
    </citation>
    <scope>NUCLEOTIDE SEQUENCE</scope>
</reference>
<accession>A0A0E9PI91</accession>
<proteinExistence type="predicted"/>
<dbReference type="AlphaFoldDB" id="A0A0E9PI91"/>